<evidence type="ECO:0000256" key="1">
    <source>
        <dbReference type="RuleBase" id="RU368012"/>
    </source>
</evidence>
<organism evidence="4 5">
    <name type="scientific">Piptocephalis cylindrospora</name>
    <dbReference type="NCBI Taxonomy" id="1907219"/>
    <lineage>
        <taxon>Eukaryota</taxon>
        <taxon>Fungi</taxon>
        <taxon>Fungi incertae sedis</taxon>
        <taxon>Zoopagomycota</taxon>
        <taxon>Zoopagomycotina</taxon>
        <taxon>Zoopagomycetes</taxon>
        <taxon>Zoopagales</taxon>
        <taxon>Piptocephalidaceae</taxon>
        <taxon>Piptocephalis</taxon>
    </lineage>
</organism>
<dbReference type="SUPFAM" id="SSF53335">
    <property type="entry name" value="S-adenosyl-L-methionine-dependent methyltransferases"/>
    <property type="match status" value="1"/>
</dbReference>
<comment type="function">
    <text evidence="1">S-adenosyl-L-methionine-dependent methyltransferase that mediates RNA cap1 2'-O-ribose methylation to the 5'-cap structure of RNAs. Methylates the ribose of the first nucleotide of a m(7)GpppG-capped mRNA to produce m(7)GpppNmp (cap1).</text>
</comment>
<evidence type="ECO:0000313" key="5">
    <source>
        <dbReference type="Proteomes" id="UP000267251"/>
    </source>
</evidence>
<dbReference type="PROSITE" id="PS51613">
    <property type="entry name" value="SAM_MT_RRMJ"/>
    <property type="match status" value="1"/>
</dbReference>
<keyword evidence="5" id="KW-1185">Reference proteome</keyword>
<keyword evidence="1 4" id="KW-0808">Transferase</keyword>
<gene>
    <name evidence="4" type="ORF">BJ684DRAFT_18965</name>
</gene>
<comment type="catalytic activity">
    <reaction evidence="1">
        <text>a 5'-end (N(7)-methyl 5'-triphosphoguanosine)-ribonucleoside in mRNA + S-adenosyl-L-methionine = a 5'-end (N(7)-methyl 5'-triphosphoguanosine)-(2'-O-methyl-ribonucleoside) in mRNA + S-adenosyl-L-homocysteine + H(+)</text>
        <dbReference type="Rhea" id="RHEA:67020"/>
        <dbReference type="Rhea" id="RHEA-COMP:17167"/>
        <dbReference type="Rhea" id="RHEA-COMP:17168"/>
        <dbReference type="ChEBI" id="CHEBI:15378"/>
        <dbReference type="ChEBI" id="CHEBI:57856"/>
        <dbReference type="ChEBI" id="CHEBI:59789"/>
        <dbReference type="ChEBI" id="CHEBI:156461"/>
        <dbReference type="ChEBI" id="CHEBI:167609"/>
        <dbReference type="EC" id="2.1.1.57"/>
    </reaction>
</comment>
<keyword evidence="1" id="KW-0949">S-adenosyl-L-methionine</keyword>
<sequence length="353" mass="38910">MSETNMEARTLRKDHQVQGKTSAPSVSPVMSPSMLVTLKAELSDMEPSQLAKARAWANPAEGIGRLGFMNRAAVKMAELDAIFQLTVPPKECSRAKRPRMGEKSMFERSFSSGHLTFVDLCGGPGGFSEYILWRVRTSGDPVKGWGMTLRRLIEADRGTEREAPDFHLDSFREETNVRDSMNLIYGPDSTGDILDSKNRETLSMDVDRVTHGQGVHLVTADGAFDVVGHEALQEVLSGHLLLAQVHLGLSLLCLGGQFVCKFFDASTPLTKSLLYTMTKCFTTVELVKPMTSRPANSERYLVAREFLGMSHAMKDRMNRAMCSAGLGQDPVDAFSADPPPSSFSITLDKLNQW</sequence>
<feature type="region of interest" description="Disordered" evidence="2">
    <location>
        <begin position="1"/>
        <end position="28"/>
    </location>
</feature>
<dbReference type="InterPro" id="IPR050851">
    <property type="entry name" value="mRNA_Cap_2O-Ribose_MeTrfase"/>
</dbReference>
<evidence type="ECO:0000256" key="2">
    <source>
        <dbReference type="SAM" id="MobiDB-lite"/>
    </source>
</evidence>
<keyword evidence="1" id="KW-0507">mRNA processing</keyword>
<dbReference type="Proteomes" id="UP000267251">
    <property type="component" value="Unassembled WGS sequence"/>
</dbReference>
<evidence type="ECO:0000259" key="3">
    <source>
        <dbReference type="PROSITE" id="PS51613"/>
    </source>
</evidence>
<dbReference type="PANTHER" id="PTHR16121">
    <property type="entry name" value="CAP-SPECIFIC MRNA (NUCLEOSIDE-2'-O-)-METHYLTRANSFERASE 1-RELATED"/>
    <property type="match status" value="1"/>
</dbReference>
<reference evidence="5" key="1">
    <citation type="journal article" date="2018" name="Nat. Microbiol.">
        <title>Leveraging single-cell genomics to expand the fungal tree of life.</title>
        <authorList>
            <person name="Ahrendt S.R."/>
            <person name="Quandt C.A."/>
            <person name="Ciobanu D."/>
            <person name="Clum A."/>
            <person name="Salamov A."/>
            <person name="Andreopoulos B."/>
            <person name="Cheng J.F."/>
            <person name="Woyke T."/>
            <person name="Pelin A."/>
            <person name="Henrissat B."/>
            <person name="Reynolds N.K."/>
            <person name="Benny G.L."/>
            <person name="Smith M.E."/>
            <person name="James T.Y."/>
            <person name="Grigoriev I.V."/>
        </authorList>
    </citation>
    <scope>NUCLEOTIDE SEQUENCE [LARGE SCALE GENOMIC DNA]</scope>
</reference>
<dbReference type="EMBL" id="KZ987809">
    <property type="protein sequence ID" value="RKP14637.1"/>
    <property type="molecule type" value="Genomic_DNA"/>
</dbReference>
<dbReference type="GO" id="GO:0005737">
    <property type="term" value="C:cytoplasm"/>
    <property type="evidence" value="ECO:0007669"/>
    <property type="project" value="TreeGrafter"/>
</dbReference>
<dbReference type="GO" id="GO:0004483">
    <property type="term" value="F:methyltransferase cap1 activity"/>
    <property type="evidence" value="ECO:0007669"/>
    <property type="project" value="UniProtKB-UniRule"/>
</dbReference>
<dbReference type="GO" id="GO:0005634">
    <property type="term" value="C:nucleus"/>
    <property type="evidence" value="ECO:0007669"/>
    <property type="project" value="UniProtKB-SubCell"/>
</dbReference>
<feature type="domain" description="RrmJ-type SAM-dependent 2'-O-MTase" evidence="3">
    <location>
        <begin position="67"/>
        <end position="307"/>
    </location>
</feature>
<name>A0A4P9Y6G5_9FUNG</name>
<dbReference type="GO" id="GO:0016556">
    <property type="term" value="P:mRNA modification"/>
    <property type="evidence" value="ECO:0007669"/>
    <property type="project" value="UniProtKB-UniRule"/>
</dbReference>
<dbReference type="InterPro" id="IPR002877">
    <property type="entry name" value="RNA_MeTrfase_FtsJ_dom"/>
</dbReference>
<keyword evidence="1 4" id="KW-0489">Methyltransferase</keyword>
<dbReference type="Pfam" id="PF01728">
    <property type="entry name" value="FtsJ"/>
    <property type="match status" value="1"/>
</dbReference>
<dbReference type="AlphaFoldDB" id="A0A4P9Y6G5"/>
<dbReference type="PANTHER" id="PTHR16121:SF0">
    <property type="entry name" value="CAP-SPECIFIC MRNA (NUCLEOSIDE-2'-O-)-METHYLTRANSFERASE 1"/>
    <property type="match status" value="1"/>
</dbReference>
<dbReference type="InterPro" id="IPR029063">
    <property type="entry name" value="SAM-dependent_MTases_sf"/>
</dbReference>
<keyword evidence="1" id="KW-0539">Nucleus</keyword>
<accession>A0A4P9Y6G5</accession>
<dbReference type="InterPro" id="IPR025816">
    <property type="entry name" value="RrmJ-type_MeTrfase"/>
</dbReference>
<keyword evidence="1" id="KW-0506">mRNA capping</keyword>
<comment type="subcellular location">
    <subcellularLocation>
        <location evidence="1">Nucleus</location>
    </subcellularLocation>
</comment>
<dbReference type="GO" id="GO:0003676">
    <property type="term" value="F:nucleic acid binding"/>
    <property type="evidence" value="ECO:0007669"/>
    <property type="project" value="UniProtKB-UniRule"/>
</dbReference>
<dbReference type="OrthoDB" id="10251234at2759"/>
<dbReference type="Gene3D" id="3.40.50.12760">
    <property type="match status" value="1"/>
</dbReference>
<dbReference type="GO" id="GO:0032259">
    <property type="term" value="P:methylation"/>
    <property type="evidence" value="ECO:0007669"/>
    <property type="project" value="UniProtKB-KW"/>
</dbReference>
<dbReference type="EC" id="2.1.1.57" evidence="1"/>
<dbReference type="GO" id="GO:0006370">
    <property type="term" value="P:7-methylguanosine mRNA capping"/>
    <property type="evidence" value="ECO:0007669"/>
    <property type="project" value="UniProtKB-UniRule"/>
</dbReference>
<evidence type="ECO:0000313" key="4">
    <source>
        <dbReference type="EMBL" id="RKP14637.1"/>
    </source>
</evidence>
<proteinExistence type="predicted"/>
<protein>
    <recommendedName>
        <fullName evidence="1">Cap-specific mRNA (nucleoside-2'-O-)-methyltransferase 1</fullName>
        <ecNumber evidence="1">2.1.1.57</ecNumber>
    </recommendedName>
    <alternativeName>
        <fullName evidence="1">Cap1 2'O-ribose methyltransferase 1</fullName>
    </alternativeName>
</protein>